<proteinExistence type="predicted"/>
<comment type="caution">
    <text evidence="1">The sequence shown here is derived from an EMBL/GenBank/DDBJ whole genome shotgun (WGS) entry which is preliminary data.</text>
</comment>
<sequence length="116" mass="13064">MAGLTSQIKKCIEGKLEQGFDKFIIFPFGDIGMQVKRILNVSYGIQEAYVLDNHLCKYNLKIRELSYLEKIDCRDYCLILSSIDQNIYDSLKADVVKYLKNENIAEISGVSSSAGG</sequence>
<protein>
    <submittedName>
        <fullName evidence="1">Uncharacterized protein</fullName>
    </submittedName>
</protein>
<dbReference type="Proteomes" id="UP000460412">
    <property type="component" value="Unassembled WGS sequence"/>
</dbReference>
<dbReference type="AlphaFoldDB" id="A0A7X3MK48"/>
<reference evidence="1 2" key="1">
    <citation type="submission" date="2019-12" db="EMBL/GenBank/DDBJ databases">
        <title>Sporaefaciens musculi gen. nov., sp. nov., a novel bacterium isolated from the caecum of an obese mouse.</title>
        <authorList>
            <person name="Rasmussen T.S."/>
            <person name="Streidl T."/>
            <person name="Hitch T.C.A."/>
            <person name="Wortmann E."/>
            <person name="Deptula P."/>
            <person name="Hansen M."/>
            <person name="Nielsen D.S."/>
            <person name="Clavel T."/>
            <person name="Vogensen F.K."/>
        </authorList>
    </citation>
    <scope>NUCLEOTIDE SEQUENCE [LARGE SCALE GENOMIC DNA]</scope>
    <source>
        <strain evidence="1 2">WCA-9-b2</strain>
    </source>
</reference>
<evidence type="ECO:0000313" key="2">
    <source>
        <dbReference type="Proteomes" id="UP000460412"/>
    </source>
</evidence>
<organism evidence="1 2">
    <name type="scientific">Sporofaciens musculi</name>
    <dbReference type="NCBI Taxonomy" id="2681861"/>
    <lineage>
        <taxon>Bacteria</taxon>
        <taxon>Bacillati</taxon>
        <taxon>Bacillota</taxon>
        <taxon>Clostridia</taxon>
        <taxon>Lachnospirales</taxon>
        <taxon>Lachnospiraceae</taxon>
        <taxon>Sporofaciens</taxon>
    </lineage>
</organism>
<evidence type="ECO:0000313" key="1">
    <source>
        <dbReference type="EMBL" id="MXP77842.1"/>
    </source>
</evidence>
<gene>
    <name evidence="1" type="ORF">GN277_21560</name>
</gene>
<keyword evidence="2" id="KW-1185">Reference proteome</keyword>
<accession>A0A7X3MK48</accession>
<dbReference type="RefSeq" id="WP_159753538.1">
    <property type="nucleotide sequence ID" value="NZ_WUQX01000001.1"/>
</dbReference>
<dbReference type="EMBL" id="WUQX01000001">
    <property type="protein sequence ID" value="MXP77842.1"/>
    <property type="molecule type" value="Genomic_DNA"/>
</dbReference>
<name>A0A7X3MK48_9FIRM</name>